<reference evidence="6" key="1">
    <citation type="submission" date="2025-08" db="UniProtKB">
        <authorList>
            <consortium name="RefSeq"/>
        </authorList>
    </citation>
    <scope>IDENTIFICATION</scope>
    <source>
        <tissue evidence="6">Tentacle</tissue>
    </source>
</reference>
<evidence type="ECO:0000313" key="5">
    <source>
        <dbReference type="Proteomes" id="UP000515163"/>
    </source>
</evidence>
<dbReference type="Proteomes" id="UP000515163">
    <property type="component" value="Unplaced"/>
</dbReference>
<dbReference type="Pfam" id="PF00400">
    <property type="entry name" value="WD40"/>
    <property type="match status" value="4"/>
</dbReference>
<feature type="compositionally biased region" description="Acidic residues" evidence="4">
    <location>
        <begin position="469"/>
        <end position="488"/>
    </location>
</feature>
<dbReference type="GO" id="GO:0005737">
    <property type="term" value="C:cytoplasm"/>
    <property type="evidence" value="ECO:0007669"/>
    <property type="project" value="TreeGrafter"/>
</dbReference>
<name>A0A6P8IQL8_ACTTE</name>
<dbReference type="KEGG" id="aten:116303769"/>
<feature type="repeat" description="WD" evidence="3">
    <location>
        <begin position="90"/>
        <end position="131"/>
    </location>
</feature>
<dbReference type="InterPro" id="IPR001680">
    <property type="entry name" value="WD40_rpt"/>
</dbReference>
<dbReference type="Gene3D" id="2.130.10.10">
    <property type="entry name" value="YVTN repeat-like/Quinoprotein amine dehydrogenase"/>
    <property type="match status" value="1"/>
</dbReference>
<proteinExistence type="predicted"/>
<evidence type="ECO:0000256" key="1">
    <source>
        <dbReference type="ARBA" id="ARBA00022574"/>
    </source>
</evidence>
<feature type="region of interest" description="Disordered" evidence="4">
    <location>
        <begin position="1"/>
        <end position="45"/>
    </location>
</feature>
<gene>
    <name evidence="6" type="primary">LOC116303769</name>
</gene>
<organism evidence="5 6">
    <name type="scientific">Actinia tenebrosa</name>
    <name type="common">Australian red waratah sea anemone</name>
    <dbReference type="NCBI Taxonomy" id="6105"/>
    <lineage>
        <taxon>Eukaryota</taxon>
        <taxon>Metazoa</taxon>
        <taxon>Cnidaria</taxon>
        <taxon>Anthozoa</taxon>
        <taxon>Hexacorallia</taxon>
        <taxon>Actiniaria</taxon>
        <taxon>Actiniidae</taxon>
        <taxon>Actinia</taxon>
    </lineage>
</organism>
<dbReference type="InterPro" id="IPR036322">
    <property type="entry name" value="WD40_repeat_dom_sf"/>
</dbReference>
<dbReference type="SMART" id="SM00320">
    <property type="entry name" value="WD40"/>
    <property type="match status" value="7"/>
</dbReference>
<dbReference type="SUPFAM" id="SSF50978">
    <property type="entry name" value="WD40 repeat-like"/>
    <property type="match status" value="1"/>
</dbReference>
<accession>A0A6P8IQL8</accession>
<dbReference type="InterPro" id="IPR015943">
    <property type="entry name" value="WD40/YVTN_repeat-like_dom_sf"/>
</dbReference>
<evidence type="ECO:0000256" key="3">
    <source>
        <dbReference type="PROSITE-ProRule" id="PRU00221"/>
    </source>
</evidence>
<dbReference type="PANTHER" id="PTHR15574:SF21">
    <property type="entry name" value="DDB1- AND CUL4-ASSOCIATED FACTOR 8"/>
    <property type="match status" value="1"/>
</dbReference>
<sequence>MRKGKGKGKKEKSDGEREETENHTLKHEELDQKLKDDSNMAAPSTASRKQWAVISSLYSRQQGLLNPANFAKEACASTTFVSRLKQHKTLTHHNGCVNTLHFNDSGDLLASGSDDLDVVIWDWAKSRKVVNYDSGHSSNVFQAKFMPYSNDSTLVTCARDGQVRVGIVPSTGTVNETRQLAQHRGAAHKLSIEPGSPWLFLTCGEDGLIYQLDLREDRAKKLFCCRADEHKKVPLYTIFINPSNVFEFAVGGRDQYARIYDRRKAPQDHKSYIEPVKSYCPHHLKENNSFFANITCLVYSHDGSELLVSYNDEDIYLFDSYSSSGAEYIKKYKGHRNNATVKGVNFFGPRSEFVVSGSDCGNVFLWDKETQDIVQYMKGDETGVVNCLEPHPSALFLATSGLDHDVKIWAPLAKEPNDLSGLQKLIDSNKDDREDDRLRPHDPISEHLIYLMMHHVHQRLRERRGAREDDSDSPELSDNEEEDDDDDDLPGRVECSSS</sequence>
<dbReference type="PANTHER" id="PTHR15574">
    <property type="entry name" value="WD REPEAT DOMAIN-CONTAINING FAMILY"/>
    <property type="match status" value="1"/>
</dbReference>
<feature type="compositionally biased region" description="Basic and acidic residues" evidence="4">
    <location>
        <begin position="11"/>
        <end position="38"/>
    </location>
</feature>
<dbReference type="GO" id="GO:0080008">
    <property type="term" value="C:Cul4-RING E3 ubiquitin ligase complex"/>
    <property type="evidence" value="ECO:0007669"/>
    <property type="project" value="TreeGrafter"/>
</dbReference>
<evidence type="ECO:0000256" key="2">
    <source>
        <dbReference type="ARBA" id="ARBA00022737"/>
    </source>
</evidence>
<dbReference type="InterPro" id="IPR045151">
    <property type="entry name" value="DCAF8"/>
</dbReference>
<keyword evidence="2" id="KW-0677">Repeat</keyword>
<protein>
    <submittedName>
        <fullName evidence="6">DDB1- and CUL4-associated factor 8-like</fullName>
    </submittedName>
</protein>
<keyword evidence="1 3" id="KW-0853">WD repeat</keyword>
<dbReference type="RefSeq" id="XP_031569229.1">
    <property type="nucleotide sequence ID" value="XM_031713369.1"/>
</dbReference>
<evidence type="ECO:0000256" key="4">
    <source>
        <dbReference type="SAM" id="MobiDB-lite"/>
    </source>
</evidence>
<dbReference type="PROSITE" id="PS50082">
    <property type="entry name" value="WD_REPEATS_2"/>
    <property type="match status" value="1"/>
</dbReference>
<evidence type="ECO:0000313" key="6">
    <source>
        <dbReference type="RefSeq" id="XP_031569229.1"/>
    </source>
</evidence>
<dbReference type="InParanoid" id="A0A6P8IQL8"/>
<dbReference type="AlphaFoldDB" id="A0A6P8IQL8"/>
<dbReference type="FunCoup" id="A0A6P8IQL8">
    <property type="interactions" value="2920"/>
</dbReference>
<dbReference type="GeneID" id="116303769"/>
<dbReference type="PROSITE" id="PS50294">
    <property type="entry name" value="WD_REPEATS_REGION"/>
    <property type="match status" value="1"/>
</dbReference>
<keyword evidence="5" id="KW-1185">Reference proteome</keyword>
<dbReference type="OrthoDB" id="4869960at2759"/>
<feature type="compositionally biased region" description="Basic residues" evidence="4">
    <location>
        <begin position="1"/>
        <end position="10"/>
    </location>
</feature>
<feature type="region of interest" description="Disordered" evidence="4">
    <location>
        <begin position="461"/>
        <end position="498"/>
    </location>
</feature>